<accession>W7L442</accession>
<name>W7L442_CYTFI</name>
<dbReference type="Proteomes" id="UP000019270">
    <property type="component" value="Unassembled WGS sequence"/>
</dbReference>
<proteinExistence type="predicted"/>
<protein>
    <submittedName>
        <fullName evidence="1">Uncharacterized protein</fullName>
    </submittedName>
</protein>
<reference evidence="2" key="1">
    <citation type="submission" date="2013-03" db="EMBL/GenBank/DDBJ databases">
        <title>Draft genome sequence of Bacillus firmus DS1.</title>
        <authorList>
            <person name="Peng D."/>
            <person name="Zhu L."/>
            <person name="Sun M."/>
        </authorList>
    </citation>
    <scope>NUCLEOTIDE SEQUENCE [LARGE SCALE GENOMIC DNA]</scope>
    <source>
        <strain evidence="2">DS1</strain>
    </source>
</reference>
<dbReference type="EMBL" id="APVL01000012">
    <property type="protein sequence ID" value="EWG09932.1"/>
    <property type="molecule type" value="Genomic_DNA"/>
</dbReference>
<dbReference type="PATRIC" id="fig|1307436.3.peg.3470"/>
<comment type="caution">
    <text evidence="1">The sequence shown here is derived from an EMBL/GenBank/DDBJ whole genome shotgun (WGS) entry which is preliminary data.</text>
</comment>
<dbReference type="AlphaFoldDB" id="W7L442"/>
<gene>
    <name evidence="1" type="ORF">PBF_16174</name>
</gene>
<sequence>MTNELADYYKEWIEQNEVLVVKSTEKKILVGRLINYDEKEQCISLYIDEEKRIETLEISELSSIKTLL</sequence>
<dbReference type="RefSeq" id="WP_035330950.1">
    <property type="nucleotide sequence ID" value="NZ_APVL01000012.1"/>
</dbReference>
<evidence type="ECO:0000313" key="2">
    <source>
        <dbReference type="Proteomes" id="UP000019270"/>
    </source>
</evidence>
<evidence type="ECO:0000313" key="1">
    <source>
        <dbReference type="EMBL" id="EWG09932.1"/>
    </source>
</evidence>
<reference evidence="1 2" key="2">
    <citation type="journal article" date="2016" name="Sci. Rep.">
        <title>A novel serine protease, Sep1, from Bacillus firmus DS-1 has nematicidal activity and degrades multiple intestinal-associated nematode proteins.</title>
        <authorList>
            <person name="Geng C."/>
            <person name="Nie X."/>
            <person name="Tang Z."/>
            <person name="Zhang Y."/>
            <person name="Lin J."/>
            <person name="Sun M."/>
            <person name="Peng D."/>
        </authorList>
    </citation>
    <scope>NUCLEOTIDE SEQUENCE [LARGE SCALE GENOMIC DNA]</scope>
    <source>
        <strain evidence="1 2">DS1</strain>
    </source>
</reference>
<organism evidence="1 2">
    <name type="scientific">Cytobacillus firmus DS1</name>
    <dbReference type="NCBI Taxonomy" id="1307436"/>
    <lineage>
        <taxon>Bacteria</taxon>
        <taxon>Bacillati</taxon>
        <taxon>Bacillota</taxon>
        <taxon>Bacilli</taxon>
        <taxon>Bacillales</taxon>
        <taxon>Bacillaceae</taxon>
        <taxon>Cytobacillus</taxon>
    </lineage>
</organism>